<keyword evidence="6 7" id="KW-0378">Hydrolase</keyword>
<dbReference type="AlphaFoldDB" id="A0A0D5NKX5"/>
<dbReference type="SUPFAM" id="SSF49472">
    <property type="entry name" value="Transthyretin (synonym: prealbumin)"/>
    <property type="match status" value="1"/>
</dbReference>
<keyword evidence="5 7" id="KW-0659">Purine metabolism</keyword>
<feature type="domain" description="Transthyretin/hydroxyisourate hydrolase" evidence="8">
    <location>
        <begin position="5"/>
        <end position="120"/>
    </location>
</feature>
<gene>
    <name evidence="9" type="ORF">VN24_14770</name>
</gene>
<dbReference type="PROSITE" id="PS00769">
    <property type="entry name" value="TRANSTHYRETIN_2"/>
    <property type="match status" value="1"/>
</dbReference>
<comment type="function">
    <text evidence="2">Catalyzes the hydrolysis of 5-hydroxyisourate (HIU) to 2-oxo-4-hydroxy-4-carboxy-5-ureidoimidazoline (OHCU).</text>
</comment>
<dbReference type="PANTHER" id="PTHR10395:SF7">
    <property type="entry name" value="5-HYDROXYISOURATE HYDROLASE"/>
    <property type="match status" value="1"/>
</dbReference>
<dbReference type="RefSeq" id="WP_045671016.1">
    <property type="nucleotide sequence ID" value="NZ_CP011058.1"/>
</dbReference>
<dbReference type="EC" id="3.5.2.17" evidence="7"/>
<evidence type="ECO:0000256" key="1">
    <source>
        <dbReference type="ARBA" id="ARBA00001043"/>
    </source>
</evidence>
<dbReference type="InterPro" id="IPR036817">
    <property type="entry name" value="Transthyretin/HIU_hydrolase_sf"/>
</dbReference>
<evidence type="ECO:0000313" key="9">
    <source>
        <dbReference type="EMBL" id="AJY75588.1"/>
    </source>
</evidence>
<dbReference type="InterPro" id="IPR014306">
    <property type="entry name" value="Hydroxyisourate_hydrolase"/>
</dbReference>
<comment type="subunit">
    <text evidence="4 7">Homotetramer.</text>
</comment>
<organism evidence="9 10">
    <name type="scientific">Paenibacillus beijingensis</name>
    <dbReference type="NCBI Taxonomy" id="1126833"/>
    <lineage>
        <taxon>Bacteria</taxon>
        <taxon>Bacillati</taxon>
        <taxon>Bacillota</taxon>
        <taxon>Bacilli</taxon>
        <taxon>Bacillales</taxon>
        <taxon>Paenibacillaceae</taxon>
        <taxon>Paenibacillus</taxon>
    </lineage>
</organism>
<dbReference type="EMBL" id="CP011058">
    <property type="protein sequence ID" value="AJY75588.1"/>
    <property type="molecule type" value="Genomic_DNA"/>
</dbReference>
<comment type="similarity">
    <text evidence="3 7">Belongs to the transthyretin family. 5-hydroxyisourate hydrolase subfamily.</text>
</comment>
<name>A0A0D5NKX5_9BACL</name>
<dbReference type="Gene3D" id="2.60.40.180">
    <property type="entry name" value="Transthyretin/hydroxyisourate hydrolase domain"/>
    <property type="match status" value="1"/>
</dbReference>
<keyword evidence="10" id="KW-1185">Reference proteome</keyword>
<dbReference type="InterPro" id="IPR023416">
    <property type="entry name" value="Transthyretin/HIU_hydrolase_d"/>
</dbReference>
<dbReference type="InterPro" id="IPR023419">
    <property type="entry name" value="Transthyretin_CS"/>
</dbReference>
<dbReference type="HOGENOM" id="CLU_115536_1_1_9"/>
<dbReference type="NCBIfam" id="TIGR02962">
    <property type="entry name" value="hdxy_isourate"/>
    <property type="match status" value="1"/>
</dbReference>
<dbReference type="PANTHER" id="PTHR10395">
    <property type="entry name" value="URICASE AND TRANSTHYRETIN-RELATED"/>
    <property type="match status" value="1"/>
</dbReference>
<dbReference type="Proteomes" id="UP000032633">
    <property type="component" value="Chromosome"/>
</dbReference>
<evidence type="ECO:0000256" key="4">
    <source>
        <dbReference type="ARBA" id="ARBA00011881"/>
    </source>
</evidence>
<proteinExistence type="inferred from homology"/>
<evidence type="ECO:0000256" key="7">
    <source>
        <dbReference type="RuleBase" id="RU361270"/>
    </source>
</evidence>
<evidence type="ECO:0000256" key="2">
    <source>
        <dbReference type="ARBA" id="ARBA00002704"/>
    </source>
</evidence>
<dbReference type="KEGG" id="pbj:VN24_14770"/>
<dbReference type="PATRIC" id="fig|1126833.4.peg.3234"/>
<evidence type="ECO:0000256" key="6">
    <source>
        <dbReference type="ARBA" id="ARBA00022801"/>
    </source>
</evidence>
<dbReference type="CDD" id="cd05822">
    <property type="entry name" value="TLP_HIUase"/>
    <property type="match status" value="1"/>
</dbReference>
<dbReference type="STRING" id="1126833.VN24_14770"/>
<evidence type="ECO:0000259" key="8">
    <source>
        <dbReference type="Pfam" id="PF00576"/>
    </source>
</evidence>
<dbReference type="OrthoDB" id="9792386at2"/>
<dbReference type="GO" id="GO:0033971">
    <property type="term" value="F:hydroxyisourate hydrolase activity"/>
    <property type="evidence" value="ECO:0007669"/>
    <property type="project" value="UniProtKB-EC"/>
</dbReference>
<reference evidence="10" key="2">
    <citation type="submission" date="2015-03" db="EMBL/GenBank/DDBJ databases">
        <title>Genome sequence of Paenibacillus beijingensis strain DSM 24997T.</title>
        <authorList>
            <person name="Kwak Y."/>
            <person name="Shin J.-H."/>
        </authorList>
    </citation>
    <scope>NUCLEOTIDE SEQUENCE [LARGE SCALE GENOMIC DNA]</scope>
    <source>
        <strain evidence="10">DSM 24997</strain>
    </source>
</reference>
<comment type="catalytic activity">
    <reaction evidence="1 7">
        <text>5-hydroxyisourate + H2O = 5-hydroxy-2-oxo-4-ureido-2,5-dihydro-1H-imidazole-5-carboxylate + H(+)</text>
        <dbReference type="Rhea" id="RHEA:23736"/>
        <dbReference type="ChEBI" id="CHEBI:15377"/>
        <dbReference type="ChEBI" id="CHEBI:15378"/>
        <dbReference type="ChEBI" id="CHEBI:18072"/>
        <dbReference type="ChEBI" id="CHEBI:58639"/>
        <dbReference type="EC" id="3.5.2.17"/>
    </reaction>
</comment>
<protein>
    <recommendedName>
        <fullName evidence="7">5-hydroxyisourate hydrolase</fullName>
        <shortName evidence="7">HIU hydrolase</shortName>
        <shortName evidence="7">HIUHase</shortName>
        <ecNumber evidence="7">3.5.2.17</ecNumber>
    </recommendedName>
</protein>
<evidence type="ECO:0000256" key="3">
    <source>
        <dbReference type="ARBA" id="ARBA00009850"/>
    </source>
</evidence>
<evidence type="ECO:0000256" key="5">
    <source>
        <dbReference type="ARBA" id="ARBA00022631"/>
    </source>
</evidence>
<sequence length="121" mass="12967">MSGRLTTHVLDTAHGKPAGGMKLQLWKLAEGSAPELLGEARTNDDGRLEAPLLQAETMVPGGYELVFFAGDYFRELAAAAGVPALDFLDLIPVRFNISEPGQHYHVPLLVAPGGYSTYRGS</sequence>
<reference evidence="9 10" key="1">
    <citation type="journal article" date="2015" name="J. Biotechnol.">
        <title>Complete genome sequence of Paenibacillus beijingensis 7188(T) (=DSM 24997(T)), a novel rhizobacterium from jujube garden soil.</title>
        <authorList>
            <person name="Kwak Y."/>
            <person name="Shin J.H."/>
        </authorList>
    </citation>
    <scope>NUCLEOTIDE SEQUENCE [LARGE SCALE GENOMIC DNA]</scope>
    <source>
        <strain evidence="9 10">DSM 24997</strain>
    </source>
</reference>
<evidence type="ECO:0000313" key="10">
    <source>
        <dbReference type="Proteomes" id="UP000032633"/>
    </source>
</evidence>
<accession>A0A0D5NKX5</accession>
<dbReference type="GO" id="GO:0006144">
    <property type="term" value="P:purine nucleobase metabolic process"/>
    <property type="evidence" value="ECO:0007669"/>
    <property type="project" value="UniProtKB-KW"/>
</dbReference>
<dbReference type="Pfam" id="PF00576">
    <property type="entry name" value="Transthyretin"/>
    <property type="match status" value="1"/>
</dbReference>